<keyword evidence="2" id="KW-0812">Transmembrane</keyword>
<accession>A0ABR7G813</accession>
<proteinExistence type="predicted"/>
<name>A0ABR7G813_9FIRM</name>
<feature type="transmembrane region" description="Helical" evidence="2">
    <location>
        <begin position="230"/>
        <end position="247"/>
    </location>
</feature>
<evidence type="ECO:0000256" key="2">
    <source>
        <dbReference type="SAM" id="Phobius"/>
    </source>
</evidence>
<evidence type="ECO:0000313" key="4">
    <source>
        <dbReference type="Proteomes" id="UP000631576"/>
    </source>
</evidence>
<dbReference type="RefSeq" id="WP_186865036.1">
    <property type="nucleotide sequence ID" value="NZ_JACOPE010000001.1"/>
</dbReference>
<feature type="compositionally biased region" description="Acidic residues" evidence="1">
    <location>
        <begin position="13"/>
        <end position="22"/>
    </location>
</feature>
<protein>
    <submittedName>
        <fullName evidence="3">Uncharacterized protein</fullName>
    </submittedName>
</protein>
<gene>
    <name evidence="3" type="ORF">H8S40_08380</name>
</gene>
<feature type="compositionally biased region" description="Low complexity" evidence="1">
    <location>
        <begin position="54"/>
        <end position="63"/>
    </location>
</feature>
<dbReference type="Proteomes" id="UP000631576">
    <property type="component" value="Unassembled WGS sequence"/>
</dbReference>
<feature type="compositionally biased region" description="Acidic residues" evidence="1">
    <location>
        <begin position="93"/>
        <end position="109"/>
    </location>
</feature>
<comment type="caution">
    <text evidence="3">The sequence shown here is derived from an EMBL/GenBank/DDBJ whole genome shotgun (WGS) entry which is preliminary data.</text>
</comment>
<evidence type="ECO:0000256" key="1">
    <source>
        <dbReference type="SAM" id="MobiDB-lite"/>
    </source>
</evidence>
<keyword evidence="4" id="KW-1185">Reference proteome</keyword>
<feature type="compositionally biased region" description="Polar residues" evidence="1">
    <location>
        <begin position="1"/>
        <end position="11"/>
    </location>
</feature>
<feature type="compositionally biased region" description="Basic residues" evidence="1">
    <location>
        <begin position="43"/>
        <end position="53"/>
    </location>
</feature>
<feature type="region of interest" description="Disordered" evidence="1">
    <location>
        <begin position="1"/>
        <end position="72"/>
    </location>
</feature>
<feature type="transmembrane region" description="Helical" evidence="2">
    <location>
        <begin position="267"/>
        <end position="291"/>
    </location>
</feature>
<dbReference type="EMBL" id="JACOPE010000001">
    <property type="protein sequence ID" value="MBC5683584.1"/>
    <property type="molecule type" value="Genomic_DNA"/>
</dbReference>
<feature type="transmembrane region" description="Helical" evidence="2">
    <location>
        <begin position="146"/>
        <end position="165"/>
    </location>
</feature>
<keyword evidence="2" id="KW-1133">Transmembrane helix</keyword>
<organism evidence="3 4">
    <name type="scientific">Ruminococcus hominis</name>
    <dbReference type="NCBI Taxonomy" id="2763065"/>
    <lineage>
        <taxon>Bacteria</taxon>
        <taxon>Bacillati</taxon>
        <taxon>Bacillota</taxon>
        <taxon>Clostridia</taxon>
        <taxon>Eubacteriales</taxon>
        <taxon>Oscillospiraceae</taxon>
        <taxon>Ruminococcus</taxon>
    </lineage>
</organism>
<sequence length="296" mass="33470">MASSKNDSSWFDDNFEVTYDDDSTLRPSIDFDTTKLENTSQKNTKKTKRKKKGNTSSKNNNKSVDLSIPTNISREEEKAQAIRYAQQPSNRYDDDDIDYDYNDDDDDDYDFPKSRRRKSGPTRLAAPLQKGGNALYKVSKTFIRNLTILLILIIIAILAYNFYVGSAPYGDLENSLESQAFSPTFLAYAAVAAIVIFCEIIALFRSMTKERIRDEYGVHWEDVGRGRNSFIILYICSYAAFLFGDFIPENIEVLPASIEILKGIKGALAVFGSLHNQLFGLCVAGVVSCVIRKYRR</sequence>
<feature type="region of interest" description="Disordered" evidence="1">
    <location>
        <begin position="84"/>
        <end position="124"/>
    </location>
</feature>
<keyword evidence="2" id="KW-0472">Membrane</keyword>
<feature type="transmembrane region" description="Helical" evidence="2">
    <location>
        <begin position="185"/>
        <end position="204"/>
    </location>
</feature>
<evidence type="ECO:0000313" key="3">
    <source>
        <dbReference type="EMBL" id="MBC5683584.1"/>
    </source>
</evidence>
<reference evidence="3 4" key="1">
    <citation type="submission" date="2020-08" db="EMBL/GenBank/DDBJ databases">
        <title>Genome public.</title>
        <authorList>
            <person name="Liu C."/>
            <person name="Sun Q."/>
        </authorList>
    </citation>
    <scope>NUCLEOTIDE SEQUENCE [LARGE SCALE GENOMIC DNA]</scope>
    <source>
        <strain evidence="3 4">NSJ-13</strain>
    </source>
</reference>